<evidence type="ECO:0000256" key="4">
    <source>
        <dbReference type="ARBA" id="ARBA00022695"/>
    </source>
</evidence>
<accession>A0A1I2W8Z5</accession>
<organism evidence="8 9">
    <name type="scientific">Streptomyces mirabilis</name>
    <dbReference type="NCBI Taxonomy" id="68239"/>
    <lineage>
        <taxon>Bacteria</taxon>
        <taxon>Bacillati</taxon>
        <taxon>Actinomycetota</taxon>
        <taxon>Actinomycetes</taxon>
        <taxon>Kitasatosporales</taxon>
        <taxon>Streptomycetaceae</taxon>
        <taxon>Streptomyces</taxon>
    </lineage>
</organism>
<dbReference type="GO" id="GO:0006351">
    <property type="term" value="P:DNA-templated transcription"/>
    <property type="evidence" value="ECO:0007669"/>
    <property type="project" value="InterPro"/>
</dbReference>
<dbReference type="GO" id="GO:0003899">
    <property type="term" value="F:DNA-directed RNA polymerase activity"/>
    <property type="evidence" value="ECO:0007669"/>
    <property type="project" value="UniProtKB-EC"/>
</dbReference>
<reference evidence="8 9" key="1">
    <citation type="submission" date="2016-10" db="EMBL/GenBank/DDBJ databases">
        <authorList>
            <person name="de Groot N.N."/>
        </authorList>
    </citation>
    <scope>NUCLEOTIDE SEQUENCE [LARGE SCALE GENOMIC DNA]</scope>
    <source>
        <strain evidence="8 9">OK461</strain>
    </source>
</reference>
<feature type="domain" description="DNA-directed RNA polymerase subunit 2 hybrid-binding" evidence="6">
    <location>
        <begin position="413"/>
        <end position="591"/>
    </location>
</feature>
<evidence type="ECO:0000256" key="5">
    <source>
        <dbReference type="ARBA" id="ARBA00023163"/>
    </source>
</evidence>
<dbReference type="InterPro" id="IPR014724">
    <property type="entry name" value="RNA_pol_RPB2_OB-fold"/>
</dbReference>
<dbReference type="InterPro" id="IPR007080">
    <property type="entry name" value="RNA_pol_Rpb1_1"/>
</dbReference>
<feature type="domain" description="RNA polymerase Rpb1" evidence="7">
    <location>
        <begin position="757"/>
        <end position="897"/>
    </location>
</feature>
<dbReference type="EMBL" id="FONR01000036">
    <property type="protein sequence ID" value="SFG97928.1"/>
    <property type="molecule type" value="Genomic_DNA"/>
</dbReference>
<sequence>MESIGDEVAALYGSGVPGMKLRQLCRDWKQNPTDYGLSRTVLQAIEDDSAEEVYETLIDDEFRASKSQLFGIEELRRDIRAGLAYFSAHRPDLARYIHMILLEQAAAGDAEFMSAQRRSREGFANFLQLDALPDERRDMGLHRALARFFPVDSGKLSGEQPATTVRLAGYELGVWACSCGSSAGFAKRYDFACACGAVHGNGRLTADVSACAHCGRPPGYSKCSTCATRVTLENLWTLRRGGAPLSAYQVPLVLDLLVECAGLPSRRVRMPLMLLPVPLGIREHQGSVVFDFPAVFWLGEFDKWGGLDLNSGTRFISLDDLQHYDRQTDMCKILEAAFRRTLWESKLRKGSYRQFGNRLLEWLRNGQSDTPDHDYTRGLRERIGYDMHALKRRDLNLLQFTGDGAECRVAASDRVVGNGVLISSGLARSSFLSVPYLLNLRATFPDDAILTSQPPDVAAHRTSSLEPCGLPRPGQLVEPGQALIGIAERLADTAEMRAEERLLHNAFGHPVFRDASLYMPGMRPGRVLVQQFVLRRPDIMDIPAAPGRLIMRTSGRSHDHINVTVAVDRPVETGDVLLDSSGASAVVSGIAARQVLGRIAGAEAEPDLVVAPDHPWAPEAGSSVLRRVPVKRQNLEPASSSITAYATPYYSRPSRQPLNDPGVADSAQILEPEHFRWLIDIGARGLAMELYAPRGDCVVWRVALQVQEVLQGPVRTLPHGTSVSSWAALSESPSEAVRLFDQFLRGARVAPHIREGRVGFALMTDADVLAVSHGEVTTHLKRVAERRGSGGLYSEQIFGTPRDWMCACGRKHGDTRGKICGQCGVQPADHRERRHWMGHIELPVPVVHGWFLHGAAAEKLADFLGLHVEQLRQIADCWNIVVVDPGTSRLCRGQYLQRDDEWLKYSSGADGVRLAAGGEAIEFLIKQASRDRRASVPVDGIVIRRLPVLSPELHADEQRPSDYFSGSGLGIRYRNVLRCIARIRRASGRFRSFTQLADYAALQEGVEHLVDHGRTTPGFHYGIRLTDPRAGSIADRLLPAREPSVTLRDRLLKRTVDYSASARLVTSYTPDLGTALLPPEMARTLLELDIFGELVRSGAARTFPDARDLVERRTDQAEAALRTACARALILLAPPQGPWPIVALRVQLVDGHAVHIHPALLDQIGWGNIGQTAKILSILTAKAMTEAQSLLTPSRLKAMQTSDIATRPTAESIFDLQQRELIDQITLAAWNGESFPLEADDHLVLCDSDWLSP</sequence>
<dbReference type="InterPro" id="IPR044893">
    <property type="entry name" value="RNA_pol_Rpb1_clamp_domain"/>
</dbReference>
<dbReference type="Pfam" id="PF04997">
    <property type="entry name" value="RNA_pol_Rpb1_1"/>
    <property type="match status" value="1"/>
</dbReference>
<keyword evidence="2" id="KW-0240">DNA-directed RNA polymerase</keyword>
<protein>
    <recommendedName>
        <fullName evidence="1">DNA-directed RNA polymerase</fullName>
        <ecNumber evidence="1">2.7.7.6</ecNumber>
    </recommendedName>
</protein>
<dbReference type="GO" id="GO:0003677">
    <property type="term" value="F:DNA binding"/>
    <property type="evidence" value="ECO:0007669"/>
    <property type="project" value="InterPro"/>
</dbReference>
<dbReference type="Gene3D" id="2.40.50.150">
    <property type="match status" value="1"/>
</dbReference>
<keyword evidence="3" id="KW-0808">Transferase</keyword>
<name>A0A1I2W8Z5_9ACTN</name>
<gene>
    <name evidence="8" type="ORF">SAMN02787118_1363</name>
</gene>
<keyword evidence="4" id="KW-0548">Nucleotidyltransferase</keyword>
<evidence type="ECO:0000313" key="9">
    <source>
        <dbReference type="Proteomes" id="UP000181942"/>
    </source>
</evidence>
<evidence type="ECO:0000256" key="1">
    <source>
        <dbReference type="ARBA" id="ARBA00012418"/>
    </source>
</evidence>
<dbReference type="GO" id="GO:0000428">
    <property type="term" value="C:DNA-directed RNA polymerase complex"/>
    <property type="evidence" value="ECO:0007669"/>
    <property type="project" value="UniProtKB-KW"/>
</dbReference>
<dbReference type="OrthoDB" id="10013434at2"/>
<dbReference type="EC" id="2.7.7.6" evidence="1"/>
<proteinExistence type="predicted"/>
<dbReference type="RefSeq" id="WP_075033245.1">
    <property type="nucleotide sequence ID" value="NZ_FONR01000036.1"/>
</dbReference>
<evidence type="ECO:0000259" key="7">
    <source>
        <dbReference type="Pfam" id="PF04997"/>
    </source>
</evidence>
<dbReference type="AlphaFoldDB" id="A0A1I2W8Z5"/>
<dbReference type="SUPFAM" id="SSF64484">
    <property type="entry name" value="beta and beta-prime subunits of DNA dependent RNA-polymerase"/>
    <property type="match status" value="2"/>
</dbReference>
<evidence type="ECO:0000259" key="6">
    <source>
        <dbReference type="Pfam" id="PF00562"/>
    </source>
</evidence>
<keyword evidence="5" id="KW-0804">Transcription</keyword>
<dbReference type="Proteomes" id="UP000181942">
    <property type="component" value="Unassembled WGS sequence"/>
</dbReference>
<evidence type="ECO:0000256" key="2">
    <source>
        <dbReference type="ARBA" id="ARBA00022478"/>
    </source>
</evidence>
<dbReference type="Gene3D" id="4.10.860.120">
    <property type="entry name" value="RNA polymerase II, clamp domain"/>
    <property type="match status" value="1"/>
</dbReference>
<evidence type="ECO:0000313" key="8">
    <source>
        <dbReference type="EMBL" id="SFG97928.1"/>
    </source>
</evidence>
<evidence type="ECO:0000256" key="3">
    <source>
        <dbReference type="ARBA" id="ARBA00022679"/>
    </source>
</evidence>
<dbReference type="InterPro" id="IPR007120">
    <property type="entry name" value="DNA-dir_RNAP_su2_dom"/>
</dbReference>
<dbReference type="Pfam" id="PF00562">
    <property type="entry name" value="RNA_pol_Rpb2_6"/>
    <property type="match status" value="1"/>
</dbReference>